<evidence type="ECO:0000256" key="5">
    <source>
        <dbReference type="PIRSR" id="PIRSR000105-2"/>
    </source>
</evidence>
<organism evidence="8 9">
    <name type="scientific">Amycolatopsis balhimycina DSM 5908</name>
    <dbReference type="NCBI Taxonomy" id="1081091"/>
    <lineage>
        <taxon>Bacteria</taxon>
        <taxon>Bacillati</taxon>
        <taxon>Actinomycetota</taxon>
        <taxon>Actinomycetes</taxon>
        <taxon>Pseudonocardiales</taxon>
        <taxon>Pseudonocardiaceae</taxon>
        <taxon>Amycolatopsis</taxon>
    </lineage>
</organism>
<dbReference type="PIRSF" id="PIRSF000105">
    <property type="entry name" value="HCDH"/>
    <property type="match status" value="1"/>
</dbReference>
<dbReference type="PANTHER" id="PTHR48075:SF5">
    <property type="entry name" value="3-HYDROXYBUTYRYL-COA DEHYDROGENASE"/>
    <property type="match status" value="1"/>
</dbReference>
<comment type="pathway">
    <text evidence="1">Lipid metabolism; butanoate metabolism.</text>
</comment>
<evidence type="ECO:0000256" key="2">
    <source>
        <dbReference type="ARBA" id="ARBA00009463"/>
    </source>
</evidence>
<feature type="binding site" evidence="5">
    <location>
        <position position="113"/>
    </location>
    <ligand>
        <name>NAD(+)</name>
        <dbReference type="ChEBI" id="CHEBI:57540"/>
    </ligand>
</feature>
<dbReference type="InterPro" id="IPR008927">
    <property type="entry name" value="6-PGluconate_DH-like_C_sf"/>
</dbReference>
<evidence type="ECO:0000259" key="7">
    <source>
        <dbReference type="Pfam" id="PF02737"/>
    </source>
</evidence>
<dbReference type="InterPro" id="IPR022694">
    <property type="entry name" value="3-OHacyl-CoA_DH"/>
</dbReference>
<sequence length="285" mass="29911">MKIGVVGAGVMGTGVAQCFAAAGHDVVVADPDPRALDRGPARVRDGMRLTALLGRRPPPAAPDRIRWSDRLEELGGSGFVVECAAERLPLKETLFGELDRLCPAATIFASCTSAVPIGHLAAATARADRVIGTHFMNPAPVKDAVEVVRAAATSDETLGATTELLTAIGKRPIVVADGPGFVANRVLMATINEAIATVGDGIADAVTVDQVFESCFGHAMGPLRTADLIGLDVIRDTLVVLRECTGNPMYTPCPLLTELVDSGRLGRKTGRGFYPYPAGYCADRY</sequence>
<feature type="binding site" evidence="5">
    <location>
        <begin position="7"/>
        <end position="12"/>
    </location>
    <ligand>
        <name>NAD(+)</name>
        <dbReference type="ChEBI" id="CHEBI:57540"/>
    </ligand>
</feature>
<feature type="site" description="Important for catalytic activity" evidence="4">
    <location>
        <position position="134"/>
    </location>
</feature>
<dbReference type="SUPFAM" id="SSF51735">
    <property type="entry name" value="NAD(P)-binding Rossmann-fold domains"/>
    <property type="match status" value="1"/>
</dbReference>
<evidence type="ECO:0000259" key="6">
    <source>
        <dbReference type="Pfam" id="PF00725"/>
    </source>
</evidence>
<feature type="binding site" evidence="5">
    <location>
        <position position="137"/>
    </location>
    <ligand>
        <name>NAD(+)</name>
        <dbReference type="ChEBI" id="CHEBI:57540"/>
    </ligand>
</feature>
<feature type="binding site" evidence="5">
    <location>
        <position position="91"/>
    </location>
    <ligand>
        <name>NAD(+)</name>
        <dbReference type="ChEBI" id="CHEBI:57540"/>
    </ligand>
</feature>
<dbReference type="InterPro" id="IPR013328">
    <property type="entry name" value="6PGD_dom2"/>
</dbReference>
<evidence type="ECO:0000256" key="4">
    <source>
        <dbReference type="PIRSR" id="PIRSR000105-1"/>
    </source>
</evidence>
<dbReference type="GO" id="GO:0016616">
    <property type="term" value="F:oxidoreductase activity, acting on the CH-OH group of donors, NAD or NADP as acceptor"/>
    <property type="evidence" value="ECO:0007669"/>
    <property type="project" value="InterPro"/>
</dbReference>
<gene>
    <name evidence="8" type="ORF">DMA12_15500</name>
</gene>
<feature type="binding site" evidence="5">
    <location>
        <position position="268"/>
    </location>
    <ligand>
        <name>NAD(+)</name>
        <dbReference type="ChEBI" id="CHEBI:57540"/>
    </ligand>
</feature>
<feature type="binding site" evidence="5">
    <location>
        <position position="86"/>
    </location>
    <ligand>
        <name>NAD(+)</name>
        <dbReference type="ChEBI" id="CHEBI:57540"/>
    </ligand>
</feature>
<feature type="domain" description="3-hydroxyacyl-CoA dehydrogenase NAD binding" evidence="7">
    <location>
        <begin position="2"/>
        <end position="177"/>
    </location>
</feature>
<evidence type="ECO:0000313" key="9">
    <source>
        <dbReference type="Proteomes" id="UP000286716"/>
    </source>
</evidence>
<protein>
    <submittedName>
        <fullName evidence="8">3-hydroxyacyl-CoA dehydrogenase family protein</fullName>
    </submittedName>
</protein>
<dbReference type="AlphaFoldDB" id="A0A428WNA9"/>
<dbReference type="PANTHER" id="PTHR48075">
    <property type="entry name" value="3-HYDROXYACYL-COA DEHYDROGENASE FAMILY PROTEIN"/>
    <property type="match status" value="1"/>
</dbReference>
<dbReference type="InterPro" id="IPR006176">
    <property type="entry name" value="3-OHacyl-CoA_DH_NAD-bd"/>
</dbReference>
<feature type="domain" description="3-hydroxyacyl-CoA dehydrogenase C-terminal" evidence="6">
    <location>
        <begin position="180"/>
        <end position="276"/>
    </location>
</feature>
<dbReference type="Pfam" id="PF00725">
    <property type="entry name" value="3HCDH"/>
    <property type="match status" value="1"/>
</dbReference>
<reference evidence="8 9" key="1">
    <citation type="submission" date="2018-05" db="EMBL/GenBank/DDBJ databases">
        <title>Evolution of GPA BGCs.</title>
        <authorList>
            <person name="Waglechner N."/>
            <person name="Wright G.D."/>
        </authorList>
    </citation>
    <scope>NUCLEOTIDE SEQUENCE [LARGE SCALE GENOMIC DNA]</scope>
    <source>
        <strain evidence="8 9">DSM 5908</strain>
    </source>
</reference>
<dbReference type="OrthoDB" id="3229174at2"/>
<dbReference type="GO" id="GO:0006631">
    <property type="term" value="P:fatty acid metabolic process"/>
    <property type="evidence" value="ECO:0007669"/>
    <property type="project" value="InterPro"/>
</dbReference>
<dbReference type="InterPro" id="IPR006108">
    <property type="entry name" value="3HC_DH_C"/>
</dbReference>
<name>A0A428WNA9_AMYBA</name>
<comment type="caution">
    <text evidence="8">The sequence shown here is derived from an EMBL/GenBank/DDBJ whole genome shotgun (WGS) entry which is preliminary data.</text>
</comment>
<proteinExistence type="inferred from homology"/>
<dbReference type="Pfam" id="PF02737">
    <property type="entry name" value="3HCDH_N"/>
    <property type="match status" value="1"/>
</dbReference>
<evidence type="ECO:0000256" key="3">
    <source>
        <dbReference type="ARBA" id="ARBA00023002"/>
    </source>
</evidence>
<dbReference type="GO" id="GO:0070403">
    <property type="term" value="F:NAD+ binding"/>
    <property type="evidence" value="ECO:0007669"/>
    <property type="project" value="InterPro"/>
</dbReference>
<dbReference type="Gene3D" id="3.40.50.720">
    <property type="entry name" value="NAD(P)-binding Rossmann-like Domain"/>
    <property type="match status" value="1"/>
</dbReference>
<dbReference type="SUPFAM" id="SSF48179">
    <property type="entry name" value="6-phosphogluconate dehydrogenase C-terminal domain-like"/>
    <property type="match status" value="1"/>
</dbReference>
<dbReference type="Proteomes" id="UP000286716">
    <property type="component" value="Unassembled WGS sequence"/>
</dbReference>
<feature type="binding site" evidence="5">
    <location>
        <position position="30"/>
    </location>
    <ligand>
        <name>NAD(+)</name>
        <dbReference type="ChEBI" id="CHEBI:57540"/>
    </ligand>
</feature>
<evidence type="ECO:0000313" key="8">
    <source>
        <dbReference type="EMBL" id="RSM44577.1"/>
    </source>
</evidence>
<keyword evidence="3" id="KW-0560">Oxidoreductase</keyword>
<dbReference type="Gene3D" id="1.10.1040.10">
    <property type="entry name" value="N-(1-d-carboxylethyl)-l-norvaline Dehydrogenase, domain 2"/>
    <property type="match status" value="1"/>
</dbReference>
<comment type="similarity">
    <text evidence="2">Belongs to the 3-hydroxyacyl-CoA dehydrogenase family.</text>
</comment>
<keyword evidence="9" id="KW-1185">Reference proteome</keyword>
<keyword evidence="5" id="KW-0520">NAD</keyword>
<dbReference type="RefSeq" id="WP_020647212.1">
    <property type="nucleotide sequence ID" value="NZ_QHHU01000019.1"/>
</dbReference>
<dbReference type="EMBL" id="QHHU01000019">
    <property type="protein sequence ID" value="RSM44577.1"/>
    <property type="molecule type" value="Genomic_DNA"/>
</dbReference>
<dbReference type="InterPro" id="IPR036291">
    <property type="entry name" value="NAD(P)-bd_dom_sf"/>
</dbReference>
<accession>A0A428WNA9</accession>
<evidence type="ECO:0000256" key="1">
    <source>
        <dbReference type="ARBA" id="ARBA00005086"/>
    </source>
</evidence>